<keyword evidence="4" id="KW-1185">Reference proteome</keyword>
<reference evidence="3 4" key="1">
    <citation type="submission" date="2022-12" db="EMBL/GenBank/DDBJ databases">
        <title>Chromosome-scale assembly of the Ensete ventricosum genome.</title>
        <authorList>
            <person name="Dussert Y."/>
            <person name="Stocks J."/>
            <person name="Wendawek A."/>
            <person name="Woldeyes F."/>
            <person name="Nichols R.A."/>
            <person name="Borrell J.S."/>
        </authorList>
    </citation>
    <scope>NUCLEOTIDE SEQUENCE [LARGE SCALE GENOMIC DNA]</scope>
    <source>
        <strain evidence="4">cv. Maze</strain>
        <tissue evidence="3">Seeds</tissue>
    </source>
</reference>
<dbReference type="Gene3D" id="1.10.1200.10">
    <property type="entry name" value="ACP-like"/>
    <property type="match status" value="1"/>
</dbReference>
<name>A0AAV8QLE0_ENSVE</name>
<comment type="caution">
    <text evidence="3">The sequence shown here is derived from an EMBL/GenBank/DDBJ whole genome shotgun (WGS) entry which is preliminary data.</text>
</comment>
<dbReference type="SUPFAM" id="SSF47336">
    <property type="entry name" value="ACP-like"/>
    <property type="match status" value="1"/>
</dbReference>
<dbReference type="GO" id="GO:0000036">
    <property type="term" value="F:acyl carrier activity"/>
    <property type="evidence" value="ECO:0007669"/>
    <property type="project" value="TreeGrafter"/>
</dbReference>
<evidence type="ECO:0000313" key="4">
    <source>
        <dbReference type="Proteomes" id="UP001222027"/>
    </source>
</evidence>
<evidence type="ECO:0000256" key="2">
    <source>
        <dbReference type="ARBA" id="ARBA00022553"/>
    </source>
</evidence>
<dbReference type="GO" id="GO:0000035">
    <property type="term" value="F:acyl binding"/>
    <property type="evidence" value="ECO:0007669"/>
    <property type="project" value="TreeGrafter"/>
</dbReference>
<gene>
    <name evidence="3" type="ORF">OPV22_026337</name>
</gene>
<keyword evidence="1" id="KW-0596">Phosphopantetheine</keyword>
<dbReference type="InterPro" id="IPR036736">
    <property type="entry name" value="ACP-like_sf"/>
</dbReference>
<evidence type="ECO:0000256" key="1">
    <source>
        <dbReference type="ARBA" id="ARBA00022450"/>
    </source>
</evidence>
<dbReference type="EMBL" id="JAQQAF010000007">
    <property type="protein sequence ID" value="KAJ8471994.1"/>
    <property type="molecule type" value="Genomic_DNA"/>
</dbReference>
<dbReference type="AlphaFoldDB" id="A0AAV8QLE0"/>
<evidence type="ECO:0008006" key="5">
    <source>
        <dbReference type="Google" id="ProtNLM"/>
    </source>
</evidence>
<protein>
    <recommendedName>
        <fullName evidence="5">Carrier domain-containing protein</fullName>
    </recommendedName>
</protein>
<organism evidence="3 4">
    <name type="scientific">Ensete ventricosum</name>
    <name type="common">Abyssinian banana</name>
    <name type="synonym">Musa ensete</name>
    <dbReference type="NCBI Taxonomy" id="4639"/>
    <lineage>
        <taxon>Eukaryota</taxon>
        <taxon>Viridiplantae</taxon>
        <taxon>Streptophyta</taxon>
        <taxon>Embryophyta</taxon>
        <taxon>Tracheophyta</taxon>
        <taxon>Spermatophyta</taxon>
        <taxon>Magnoliopsida</taxon>
        <taxon>Liliopsida</taxon>
        <taxon>Zingiberales</taxon>
        <taxon>Musaceae</taxon>
        <taxon>Ensete</taxon>
    </lineage>
</organism>
<dbReference type="GO" id="GO:0005739">
    <property type="term" value="C:mitochondrion"/>
    <property type="evidence" value="ECO:0007669"/>
    <property type="project" value="TreeGrafter"/>
</dbReference>
<dbReference type="PANTHER" id="PTHR20863">
    <property type="entry name" value="ACYL CARRIER PROTEIN"/>
    <property type="match status" value="1"/>
</dbReference>
<keyword evidence="2" id="KW-0597">Phosphoprotein</keyword>
<dbReference type="PANTHER" id="PTHR20863:SF71">
    <property type="entry name" value="ACYL CARRIER PROTEIN 2, MITOCHONDRIAL"/>
    <property type="match status" value="1"/>
</dbReference>
<proteinExistence type="predicted"/>
<dbReference type="InterPro" id="IPR003231">
    <property type="entry name" value="ACP"/>
</dbReference>
<accession>A0AAV8QLE0</accession>
<evidence type="ECO:0000313" key="3">
    <source>
        <dbReference type="EMBL" id="KAJ8471994.1"/>
    </source>
</evidence>
<dbReference type="Proteomes" id="UP001222027">
    <property type="component" value="Unassembled WGS sequence"/>
</dbReference>
<sequence>MAAMRGALLRHLRVRVDSQAAPAAAFSFADLIRRRFSDEAIGSFLDKSDVADRIITVVKNFPKVDPSKVTPNSHFHKDLGLDSLDTVETSLPHTPKQNEISINGACVLIDHLMMMITRVLLFWNNLVLSTFHSGGSFL</sequence>